<evidence type="ECO:0000313" key="2">
    <source>
        <dbReference type="Proteomes" id="UP001234602"/>
    </source>
</evidence>
<dbReference type="AlphaFoldDB" id="A0AAW7IDC0"/>
<proteinExistence type="predicted"/>
<comment type="caution">
    <text evidence="1">The sequence shown here is derived from an EMBL/GenBank/DDBJ whole genome shotgun (WGS) entry which is preliminary data.</text>
</comment>
<organism evidence="1 2">
    <name type="scientific">Peribacillus simplex</name>
    <dbReference type="NCBI Taxonomy" id="1478"/>
    <lineage>
        <taxon>Bacteria</taxon>
        <taxon>Bacillati</taxon>
        <taxon>Bacillota</taxon>
        <taxon>Bacilli</taxon>
        <taxon>Bacillales</taxon>
        <taxon>Bacillaceae</taxon>
        <taxon>Peribacillus</taxon>
    </lineage>
</organism>
<evidence type="ECO:0000313" key="1">
    <source>
        <dbReference type="EMBL" id="MDM5451965.1"/>
    </source>
</evidence>
<dbReference type="Proteomes" id="UP001234602">
    <property type="component" value="Unassembled WGS sequence"/>
</dbReference>
<sequence>MSMVLILGGGTTIIKKVCMKFIFAFSVSIFLFGCSIEKEDLKEDPGLDRAQKIEISSEENPELVLNVIDNQEDVSEFVNALEVDKWSIVDIPSNSAKGYIYKMYQEGTVKLGEPITVKKELKQIATIITYKDSPYIELRTKKLNLNFKVPKDVAEYLSNHDN</sequence>
<dbReference type="RefSeq" id="WP_289319611.1">
    <property type="nucleotide sequence ID" value="NZ_JAUCEY010000008.1"/>
</dbReference>
<name>A0AAW7IDC0_9BACI</name>
<protein>
    <recommendedName>
        <fullName evidence="3">Lipoprotein</fullName>
    </recommendedName>
</protein>
<evidence type="ECO:0008006" key="3">
    <source>
        <dbReference type="Google" id="ProtNLM"/>
    </source>
</evidence>
<reference evidence="1" key="1">
    <citation type="submission" date="2023-06" db="EMBL/GenBank/DDBJ databases">
        <title>Comparative genomics of Bacillaceae isolates and their secondary metabolite potential.</title>
        <authorList>
            <person name="Song L."/>
            <person name="Nielsen L.J."/>
            <person name="Mohite O."/>
            <person name="Xu X."/>
            <person name="Weber T."/>
            <person name="Kovacs A.T."/>
        </authorList>
    </citation>
    <scope>NUCLEOTIDE SEQUENCE</scope>
    <source>
        <strain evidence="1">D8_B_37</strain>
    </source>
</reference>
<dbReference type="EMBL" id="JAUCEY010000008">
    <property type="protein sequence ID" value="MDM5451965.1"/>
    <property type="molecule type" value="Genomic_DNA"/>
</dbReference>
<gene>
    <name evidence="1" type="ORF">QUF89_07085</name>
</gene>
<accession>A0AAW7IDC0</accession>